<evidence type="ECO:0000313" key="1">
    <source>
        <dbReference type="EMBL" id="KAJ7550788.1"/>
    </source>
</evidence>
<proteinExistence type="predicted"/>
<dbReference type="EMBL" id="CM055098">
    <property type="protein sequence ID" value="KAJ7550788.1"/>
    <property type="molecule type" value="Genomic_DNA"/>
</dbReference>
<gene>
    <name evidence="1" type="ORF">O6H91_07G118300</name>
</gene>
<dbReference type="Proteomes" id="UP001162992">
    <property type="component" value="Chromosome 7"/>
</dbReference>
<comment type="caution">
    <text evidence="1">The sequence shown here is derived from an EMBL/GenBank/DDBJ whole genome shotgun (WGS) entry which is preliminary data.</text>
</comment>
<protein>
    <submittedName>
        <fullName evidence="1">Uncharacterized protein</fullName>
    </submittedName>
</protein>
<evidence type="ECO:0000313" key="2">
    <source>
        <dbReference type="Proteomes" id="UP001162992"/>
    </source>
</evidence>
<reference evidence="2" key="1">
    <citation type="journal article" date="2024" name="Proc. Natl. Acad. Sci. U.S.A.">
        <title>Extraordinary preservation of gene collinearity over three hundred million years revealed in homosporous lycophytes.</title>
        <authorList>
            <person name="Li C."/>
            <person name="Wickell D."/>
            <person name="Kuo L.Y."/>
            <person name="Chen X."/>
            <person name="Nie B."/>
            <person name="Liao X."/>
            <person name="Peng D."/>
            <person name="Ji J."/>
            <person name="Jenkins J."/>
            <person name="Williams M."/>
            <person name="Shu S."/>
            <person name="Plott C."/>
            <person name="Barry K."/>
            <person name="Rajasekar S."/>
            <person name="Grimwood J."/>
            <person name="Han X."/>
            <person name="Sun S."/>
            <person name="Hou Z."/>
            <person name="He W."/>
            <person name="Dai G."/>
            <person name="Sun C."/>
            <person name="Schmutz J."/>
            <person name="Leebens-Mack J.H."/>
            <person name="Li F.W."/>
            <person name="Wang L."/>
        </authorList>
    </citation>
    <scope>NUCLEOTIDE SEQUENCE [LARGE SCALE GENOMIC DNA]</scope>
    <source>
        <strain evidence="2">cv. PW_Plant_1</strain>
    </source>
</reference>
<sequence>MTSSARSKLGGGGIPRRGEGGGQLLQELEALSQALYKNIPVQSTKRDASAPAYDGSERQRGKDTSERDFMTKLSQQLPSAPSSAVKPPLSHARHSVSGFRSSAASTDEGEARGNKARSERSRRSQGFERQASKEMGSFPEWLEDNINFSQKLEAPLEKKSIWNWKPFRALAHIGQQRFNCGFSAHIHGIEGLPSRMNGMRLTVHFKHKDISVHTLPSRVFQGSVEFEETLHHKCAIFGSRKPSQGIKYMSKSFTLTVVALDMDELELGKHRLDLSRLLPESIDEKSDEENANTWTTSFKLSGKGKGGSLLVTFGYEIMVSEKESMQVGNTSARFGDSPARRALRSFNSLPNSPNGMLRSRPMGMPLVSPAVSESNSELTDFLGMDHLSLDETYNQEDILRKANIDRKLEALPDAEPKFNVIADPQAGFSQSDSLLAPRTPGQSVESSDFNNKISSSQLPTNLEDGSSEDDAEFVIEDRGVEMSPYSGEVQTTTNRHSDDAVQTPTLRLSDDDAEVQSEFNTAGTEEALFEGNWQLQEDADVLTAAAKMSPQDEHSKNSDHIEQEESDLGREQDTSDLENILGQPFLNEEDREDDVHLINDGSWDSDLPGDAIGYDCAKPTYYLQSNDDGDLATFEEGQNPPEDQGLELPLASTGQEVAEKTKTPEFDDEADLVTVEFLEMLQGVQGLMVPSSDSESDSPRALLLKQFEQEALLEGGFGLDSNLPKGSDLHKVNMPLKVDAVQIEEKGWQQEYTARLTNEDNELAAIMDAAESELKKAAQTMRSKARAKMLEDAEAEALMQEWGLDERAFASSPPKSTDYHAFGNASGRFVEAPPLAYGLGSVVPTRDGGELRSMSSTHFQSAYSGGQLVMHVSKPVAVPAEMGSSALDILKRMAASGVENMAMQAMLSMPLEDITGKSVHQIAFEGQTALELVSHRYAALGPGHDGNGLGIDYASQSMKGGFLSDSHPGLLMNTRSSSTGKTKGRRRKVGDEDIVSLDDLAPVAMEKIEALALEGLKIQSDMAEEDAPYSIDAMPWKEADTIGGRRSRNDGLNLLDGVAATHLLEGSNLQQEDAEGGDGFMSMAISLEEWMRLDAGLYDEAETSENTLAILAAHNANHKNLIVGATEQGLVQNKGPKPADGNGGFMGDTLTLAMLVQLRDPLRNYEPVGAPMMALVQAERILVPPRPKLWRRVSVKGNNEDDEDHNKSEQQPQFKITGVHISGLKSGEDNKEDKKKLWGNQKQQQSGSRWLLANGMAKTAKPALLKSKPAPTTTKAKQSESLWSISSRIEGNGKKWQPSSARNSLVRNPDVIFSKSTFRKR</sequence>
<name>A0ACC2D986_DIPCM</name>
<accession>A0ACC2D986</accession>
<keyword evidence="2" id="KW-1185">Reference proteome</keyword>
<organism evidence="1 2">
    <name type="scientific">Diphasiastrum complanatum</name>
    <name type="common">Issler's clubmoss</name>
    <name type="synonym">Lycopodium complanatum</name>
    <dbReference type="NCBI Taxonomy" id="34168"/>
    <lineage>
        <taxon>Eukaryota</taxon>
        <taxon>Viridiplantae</taxon>
        <taxon>Streptophyta</taxon>
        <taxon>Embryophyta</taxon>
        <taxon>Tracheophyta</taxon>
        <taxon>Lycopodiopsida</taxon>
        <taxon>Lycopodiales</taxon>
        <taxon>Lycopodiaceae</taxon>
        <taxon>Lycopodioideae</taxon>
        <taxon>Diphasiastrum</taxon>
    </lineage>
</organism>